<organism evidence="2 3">
    <name type="scientific">Sulfitobacter albidus</name>
    <dbReference type="NCBI Taxonomy" id="2829501"/>
    <lineage>
        <taxon>Bacteria</taxon>
        <taxon>Pseudomonadati</taxon>
        <taxon>Pseudomonadota</taxon>
        <taxon>Alphaproteobacteria</taxon>
        <taxon>Rhodobacterales</taxon>
        <taxon>Roseobacteraceae</taxon>
        <taxon>Sulfitobacter</taxon>
    </lineage>
</organism>
<proteinExistence type="predicted"/>
<keyword evidence="3" id="KW-1185">Reference proteome</keyword>
<feature type="region of interest" description="Disordered" evidence="1">
    <location>
        <begin position="21"/>
        <end position="40"/>
    </location>
</feature>
<dbReference type="Proteomes" id="UP000683291">
    <property type="component" value="Chromosome 1"/>
</dbReference>
<reference evidence="2" key="1">
    <citation type="submission" date="2021-04" db="EMBL/GenBank/DDBJ databases">
        <title>Complete genome sequence for Sulfitobacter sp. strain JK7-1.</title>
        <authorList>
            <person name="Park S.-J."/>
        </authorList>
    </citation>
    <scope>NUCLEOTIDE SEQUENCE</scope>
    <source>
        <strain evidence="2">JK7-1</strain>
    </source>
</reference>
<evidence type="ECO:0000313" key="2">
    <source>
        <dbReference type="EMBL" id="QUJ78097.1"/>
    </source>
</evidence>
<protein>
    <submittedName>
        <fullName evidence="2">Uncharacterized protein</fullName>
    </submittedName>
</protein>
<accession>A0A975JGH2</accession>
<name>A0A975JGH2_9RHOB</name>
<gene>
    <name evidence="2" type="ORF">KDD17_02885</name>
</gene>
<dbReference type="KEGG" id="sual:KDD17_02885"/>
<sequence length="128" mass="14211">MVTVRSSRHIWVGDTRSILGLPPKPVPRAPSPDLPTPPRDDLRELQMIYQMADTAMNPRQTVGTIIGRPPASIVAHHACFFDKSWGQPTCTHVLRTPAMVVNGLLTKLWRVRRASDSIGVRAGRRNIA</sequence>
<dbReference type="EMBL" id="CP073581">
    <property type="protein sequence ID" value="QUJ78097.1"/>
    <property type="molecule type" value="Genomic_DNA"/>
</dbReference>
<dbReference type="AlphaFoldDB" id="A0A975JGH2"/>
<evidence type="ECO:0000313" key="3">
    <source>
        <dbReference type="Proteomes" id="UP000683291"/>
    </source>
</evidence>
<feature type="compositionally biased region" description="Pro residues" evidence="1">
    <location>
        <begin position="22"/>
        <end position="37"/>
    </location>
</feature>
<dbReference type="RefSeq" id="WP_212706290.1">
    <property type="nucleotide sequence ID" value="NZ_CP073581.1"/>
</dbReference>
<evidence type="ECO:0000256" key="1">
    <source>
        <dbReference type="SAM" id="MobiDB-lite"/>
    </source>
</evidence>